<comment type="caution">
    <text evidence="1">The sequence shown here is derived from an EMBL/GenBank/DDBJ whole genome shotgun (WGS) entry which is preliminary data.</text>
</comment>
<protein>
    <submittedName>
        <fullName evidence="1">Uncharacterized protein</fullName>
    </submittedName>
</protein>
<evidence type="ECO:0000313" key="2">
    <source>
        <dbReference type="Proteomes" id="UP000237797"/>
    </source>
</evidence>
<keyword evidence="2" id="KW-1185">Reference proteome</keyword>
<proteinExistence type="predicted"/>
<reference evidence="1 2" key="1">
    <citation type="submission" date="2018-03" db="EMBL/GenBank/DDBJ databases">
        <title>Genomic Encyclopedia of Archaeal and Bacterial Type Strains, Phase II (KMG-II): from individual species to whole genera.</title>
        <authorList>
            <person name="Goeker M."/>
        </authorList>
    </citation>
    <scope>NUCLEOTIDE SEQUENCE [LARGE SCALE GENOMIC DNA]</scope>
    <source>
        <strain evidence="1 2">DSM 44946</strain>
    </source>
</reference>
<organism evidence="1 2">
    <name type="scientific">Planifilum fimeticola</name>
    <dbReference type="NCBI Taxonomy" id="201975"/>
    <lineage>
        <taxon>Bacteria</taxon>
        <taxon>Bacillati</taxon>
        <taxon>Bacillota</taxon>
        <taxon>Bacilli</taxon>
        <taxon>Bacillales</taxon>
        <taxon>Thermoactinomycetaceae</taxon>
        <taxon>Planifilum</taxon>
    </lineage>
</organism>
<dbReference type="Proteomes" id="UP000237797">
    <property type="component" value="Unassembled WGS sequence"/>
</dbReference>
<dbReference type="AlphaFoldDB" id="A0A2T0LAP5"/>
<evidence type="ECO:0000313" key="1">
    <source>
        <dbReference type="EMBL" id="PRX38903.1"/>
    </source>
</evidence>
<name>A0A2T0LAP5_9BACL</name>
<gene>
    <name evidence="1" type="ORF">CLV97_1334</name>
</gene>
<sequence>MKSLHEREEKNQGHSSIQISLANIMESAKERLLALAVQTGLQVFQAIMQEEGRRQGE</sequence>
<dbReference type="EMBL" id="PVNE01000033">
    <property type="protein sequence ID" value="PRX38903.1"/>
    <property type="molecule type" value="Genomic_DNA"/>
</dbReference>
<accession>A0A2T0LAP5</accession>